<dbReference type="STRING" id="86259.A0A4Z1NUQ5"/>
<evidence type="ECO:0000256" key="1">
    <source>
        <dbReference type="ARBA" id="ARBA00006678"/>
    </source>
</evidence>
<dbReference type="InterPro" id="IPR015847">
    <property type="entry name" value="ExoRNase_PH_dom2"/>
</dbReference>
<dbReference type="InterPro" id="IPR020568">
    <property type="entry name" value="Ribosomal_Su5_D2-typ_SF"/>
</dbReference>
<proteinExistence type="inferred from homology"/>
<dbReference type="Pfam" id="PF01138">
    <property type="entry name" value="RNase_PH"/>
    <property type="match status" value="1"/>
</dbReference>
<evidence type="ECO:0000313" key="5">
    <source>
        <dbReference type="Proteomes" id="UP000298493"/>
    </source>
</evidence>
<dbReference type="GO" id="GO:0071051">
    <property type="term" value="P:poly(A)-dependent snoRNA 3'-end processing"/>
    <property type="evidence" value="ECO:0007669"/>
    <property type="project" value="TreeGrafter"/>
</dbReference>
<dbReference type="Proteomes" id="UP000298493">
    <property type="component" value="Unassembled WGS sequence"/>
</dbReference>
<dbReference type="GO" id="GO:0034475">
    <property type="term" value="P:U4 snRNA 3'-end processing"/>
    <property type="evidence" value="ECO:0007669"/>
    <property type="project" value="TreeGrafter"/>
</dbReference>
<dbReference type="CDD" id="cd11370">
    <property type="entry name" value="RNase_PH_RRP41"/>
    <property type="match status" value="1"/>
</dbReference>
<organism evidence="4 5">
    <name type="scientific">Venturia nashicola</name>
    <dbReference type="NCBI Taxonomy" id="86259"/>
    <lineage>
        <taxon>Eukaryota</taxon>
        <taxon>Fungi</taxon>
        <taxon>Dikarya</taxon>
        <taxon>Ascomycota</taxon>
        <taxon>Pezizomycotina</taxon>
        <taxon>Dothideomycetes</taxon>
        <taxon>Pleosporomycetidae</taxon>
        <taxon>Venturiales</taxon>
        <taxon>Venturiaceae</taxon>
        <taxon>Venturia</taxon>
    </lineage>
</organism>
<dbReference type="GO" id="GO:0000177">
    <property type="term" value="C:cytoplasmic exosome (RNase complex)"/>
    <property type="evidence" value="ECO:0007669"/>
    <property type="project" value="TreeGrafter"/>
</dbReference>
<feature type="domain" description="Exoribonuclease phosphorolytic" evidence="3">
    <location>
        <begin position="195"/>
        <end position="245"/>
    </location>
</feature>
<comment type="similarity">
    <text evidence="1">Belongs to the RNase PH family.</text>
</comment>
<feature type="domain" description="Exoribonuclease phosphorolytic" evidence="2">
    <location>
        <begin position="22"/>
        <end position="153"/>
    </location>
</feature>
<dbReference type="InterPro" id="IPR050080">
    <property type="entry name" value="RNase_PH"/>
</dbReference>
<dbReference type="InterPro" id="IPR001247">
    <property type="entry name" value="ExoRNase_PH_dom1"/>
</dbReference>
<dbReference type="Gene3D" id="3.30.230.70">
    <property type="entry name" value="GHMP Kinase, N-terminal domain"/>
    <property type="match status" value="1"/>
</dbReference>
<keyword evidence="5" id="KW-1185">Reference proteome</keyword>
<gene>
    <name evidence="4" type="ORF">E6O75_ATG07118</name>
</gene>
<evidence type="ECO:0000313" key="4">
    <source>
        <dbReference type="EMBL" id="TID19780.1"/>
    </source>
</evidence>
<dbReference type="GO" id="GO:0000176">
    <property type="term" value="C:nuclear exosome (RNase complex)"/>
    <property type="evidence" value="ECO:0007669"/>
    <property type="project" value="TreeGrafter"/>
</dbReference>
<dbReference type="SUPFAM" id="SSF55666">
    <property type="entry name" value="Ribonuclease PH domain 2-like"/>
    <property type="match status" value="1"/>
</dbReference>
<dbReference type="EMBL" id="SNSC02000012">
    <property type="protein sequence ID" value="TID19780.1"/>
    <property type="molecule type" value="Genomic_DNA"/>
</dbReference>
<dbReference type="SUPFAM" id="SSF54211">
    <property type="entry name" value="Ribosomal protein S5 domain 2-like"/>
    <property type="match status" value="1"/>
</dbReference>
<comment type="caution">
    <text evidence="4">The sequence shown here is derived from an EMBL/GenBank/DDBJ whole genome shotgun (WGS) entry which is preliminary data.</text>
</comment>
<protein>
    <submittedName>
        <fullName evidence="4">Putative 3 exoribonuclease family protein</fullName>
    </submittedName>
</protein>
<dbReference type="AlphaFoldDB" id="A0A4Z1NUQ5"/>
<dbReference type="Pfam" id="PF03725">
    <property type="entry name" value="RNase_PH_C"/>
    <property type="match status" value="1"/>
</dbReference>
<evidence type="ECO:0000259" key="3">
    <source>
        <dbReference type="Pfam" id="PF03725"/>
    </source>
</evidence>
<dbReference type="GO" id="GO:0005730">
    <property type="term" value="C:nucleolus"/>
    <property type="evidence" value="ECO:0007669"/>
    <property type="project" value="TreeGrafter"/>
</dbReference>
<name>A0A4Z1NUQ5_9PEZI</name>
<dbReference type="InterPro" id="IPR027408">
    <property type="entry name" value="PNPase/RNase_PH_dom_sf"/>
</dbReference>
<dbReference type="GO" id="GO:0003723">
    <property type="term" value="F:RNA binding"/>
    <property type="evidence" value="ECO:0007669"/>
    <property type="project" value="TreeGrafter"/>
</dbReference>
<sequence>MPLDTSSYSLALLRLDGRRWNELRRINAQISTQAAADGSSYLEMGNTKVICTVSGPAEGRRVGGGSSGNEASVQVEISIAGFSGVERKKRSRTDKRISELSHTLTQALSSTLHLQHYPSSTITITLHVLSLDGSLLSALINASTLALVDAGIPMSDYLTSCTAGLTSSTSNSTPQVKTQSAIPGLNNLCGDEDVDDPLLDLNGLEEQELPYLTVATLGEGEKVVVCVLETRVQMDKLEEMLAVGITGCKRVRGILDVVVRAQGKRMVEGG</sequence>
<dbReference type="InterPro" id="IPR036345">
    <property type="entry name" value="ExoRNase_PH_dom2_sf"/>
</dbReference>
<dbReference type="PANTHER" id="PTHR11953">
    <property type="entry name" value="EXOSOME COMPLEX COMPONENT"/>
    <property type="match status" value="1"/>
</dbReference>
<evidence type="ECO:0000259" key="2">
    <source>
        <dbReference type="Pfam" id="PF01138"/>
    </source>
</evidence>
<dbReference type="GO" id="GO:0071028">
    <property type="term" value="P:nuclear mRNA surveillance"/>
    <property type="evidence" value="ECO:0007669"/>
    <property type="project" value="TreeGrafter"/>
</dbReference>
<reference evidence="4 5" key="1">
    <citation type="submission" date="2019-04" db="EMBL/GenBank/DDBJ databases">
        <title>High contiguity whole genome sequence and gene annotation resource for two Venturia nashicola isolates.</title>
        <authorList>
            <person name="Prokchorchik M."/>
            <person name="Won K."/>
            <person name="Lee Y."/>
            <person name="Choi E.D."/>
            <person name="Segonzac C."/>
            <person name="Sohn K.H."/>
        </authorList>
    </citation>
    <scope>NUCLEOTIDE SEQUENCE [LARGE SCALE GENOMIC DNA]</scope>
    <source>
        <strain evidence="4 5">PRI2</strain>
    </source>
</reference>
<dbReference type="PANTHER" id="PTHR11953:SF0">
    <property type="entry name" value="EXOSOME COMPLEX COMPONENT RRP41"/>
    <property type="match status" value="1"/>
</dbReference>
<dbReference type="OrthoDB" id="437922at2759"/>
<dbReference type="GO" id="GO:0016075">
    <property type="term" value="P:rRNA catabolic process"/>
    <property type="evidence" value="ECO:0007669"/>
    <property type="project" value="TreeGrafter"/>
</dbReference>
<accession>A0A4Z1NUQ5</accession>